<evidence type="ECO:0000313" key="3">
    <source>
        <dbReference type="Proteomes" id="UP001160148"/>
    </source>
</evidence>
<proteinExistence type="predicted"/>
<name>A0AAV0WTS2_9HEMI</name>
<reference evidence="2 3" key="1">
    <citation type="submission" date="2023-01" db="EMBL/GenBank/DDBJ databases">
        <authorList>
            <person name="Whitehead M."/>
        </authorList>
    </citation>
    <scope>NUCLEOTIDE SEQUENCE [LARGE SCALE GENOMIC DNA]</scope>
</reference>
<dbReference type="Proteomes" id="UP001160148">
    <property type="component" value="Unassembled WGS sequence"/>
</dbReference>
<comment type="caution">
    <text evidence="2">The sequence shown here is derived from an EMBL/GenBank/DDBJ whole genome shotgun (WGS) entry which is preliminary data.</text>
</comment>
<evidence type="ECO:0000256" key="1">
    <source>
        <dbReference type="SAM" id="Coils"/>
    </source>
</evidence>
<evidence type="ECO:0000313" key="2">
    <source>
        <dbReference type="EMBL" id="CAI6359236.1"/>
    </source>
</evidence>
<sequence>MCPTLCINGDVIKQQLEKTIQKNNELTCHNDNLRAENDVQCQDIDELNNTLISLRQNESCVRKDLIVHKEKLRKADEEIADLNSEMSYVKCDLHKTCAKLTCTEQKLQNTECKLN</sequence>
<gene>
    <name evidence="2" type="ORF">MEUPH1_LOCUS14666</name>
</gene>
<keyword evidence="1" id="KW-0175">Coiled coil</keyword>
<accession>A0AAV0WTS2</accession>
<dbReference type="AlphaFoldDB" id="A0AAV0WTS2"/>
<organism evidence="2 3">
    <name type="scientific">Macrosiphum euphorbiae</name>
    <name type="common">potato aphid</name>
    <dbReference type="NCBI Taxonomy" id="13131"/>
    <lineage>
        <taxon>Eukaryota</taxon>
        <taxon>Metazoa</taxon>
        <taxon>Ecdysozoa</taxon>
        <taxon>Arthropoda</taxon>
        <taxon>Hexapoda</taxon>
        <taxon>Insecta</taxon>
        <taxon>Pterygota</taxon>
        <taxon>Neoptera</taxon>
        <taxon>Paraneoptera</taxon>
        <taxon>Hemiptera</taxon>
        <taxon>Sternorrhyncha</taxon>
        <taxon>Aphidomorpha</taxon>
        <taxon>Aphidoidea</taxon>
        <taxon>Aphididae</taxon>
        <taxon>Macrosiphini</taxon>
        <taxon>Macrosiphum</taxon>
    </lineage>
</organism>
<protein>
    <submittedName>
        <fullName evidence="2">Uncharacterized protein</fullName>
    </submittedName>
</protein>
<dbReference type="EMBL" id="CARXXK010000002">
    <property type="protein sequence ID" value="CAI6359236.1"/>
    <property type="molecule type" value="Genomic_DNA"/>
</dbReference>
<keyword evidence="3" id="KW-1185">Reference proteome</keyword>
<feature type="coiled-coil region" evidence="1">
    <location>
        <begin position="16"/>
        <end position="85"/>
    </location>
</feature>